<dbReference type="AlphaFoldDB" id="A0A1Y2L581"/>
<sequence>MDDPSTKLFGYFEKLGIDISTLEHVPLFTVEESQALRGDLPGMHSKNLFLKDKKGALWLVVAQEDRPIQLNHLHKHLGCQRLSFGKPDLLHQTLGVIPGSVTPFALINDHDRVVHVAFDSAFFQSGDTVLNFHPLRNDRTTSISPNDLLKFVTSLGYTPVMLDFDGDLAKND</sequence>
<dbReference type="InterPro" id="IPR007214">
    <property type="entry name" value="YbaK/aa-tRNA-synth-assoc-dom"/>
</dbReference>
<keyword evidence="4" id="KW-1185">Reference proteome</keyword>
<comment type="similarity">
    <text evidence="1">Belongs to the PRORSD1 family.</text>
</comment>
<proteinExistence type="inferred from homology"/>
<organism evidence="3 4">
    <name type="scientific">Thalassospira mesophila</name>
    <dbReference type="NCBI Taxonomy" id="1293891"/>
    <lineage>
        <taxon>Bacteria</taxon>
        <taxon>Pseudomonadati</taxon>
        <taxon>Pseudomonadota</taxon>
        <taxon>Alphaproteobacteria</taxon>
        <taxon>Rhodospirillales</taxon>
        <taxon>Thalassospiraceae</taxon>
        <taxon>Thalassospira</taxon>
    </lineage>
</organism>
<dbReference type="Gene3D" id="3.90.960.10">
    <property type="entry name" value="YbaK/aminoacyl-tRNA synthetase-associated domain"/>
    <property type="match status" value="1"/>
</dbReference>
<dbReference type="STRING" id="1293891.TMES_02265"/>
<protein>
    <submittedName>
        <fullName evidence="3">DNA-binding protein</fullName>
    </submittedName>
</protein>
<dbReference type="Pfam" id="PF04073">
    <property type="entry name" value="tRNA_edit"/>
    <property type="match status" value="1"/>
</dbReference>
<dbReference type="Proteomes" id="UP000193391">
    <property type="component" value="Unassembled WGS sequence"/>
</dbReference>
<accession>A0A1Y2L581</accession>
<evidence type="ECO:0000256" key="1">
    <source>
        <dbReference type="ARBA" id="ARBA00010201"/>
    </source>
</evidence>
<evidence type="ECO:0000259" key="2">
    <source>
        <dbReference type="Pfam" id="PF04073"/>
    </source>
</evidence>
<reference evidence="3 4" key="1">
    <citation type="submission" date="2014-03" db="EMBL/GenBank/DDBJ databases">
        <title>The draft genome sequence of Thalassospira mesophila JCM 18969.</title>
        <authorList>
            <person name="Lai Q."/>
            <person name="Shao Z."/>
        </authorList>
    </citation>
    <scope>NUCLEOTIDE SEQUENCE [LARGE SCALE GENOMIC DNA]</scope>
    <source>
        <strain evidence="3 4">JCM 18969</strain>
    </source>
</reference>
<evidence type="ECO:0000313" key="4">
    <source>
        <dbReference type="Proteomes" id="UP000193391"/>
    </source>
</evidence>
<dbReference type="PANTHER" id="PTHR31423">
    <property type="entry name" value="YBAK DOMAIN-CONTAINING PROTEIN"/>
    <property type="match status" value="1"/>
</dbReference>
<keyword evidence="3" id="KW-0238">DNA-binding</keyword>
<dbReference type="EMBL" id="JFKA01000001">
    <property type="protein sequence ID" value="OSQ40965.1"/>
    <property type="molecule type" value="Genomic_DNA"/>
</dbReference>
<gene>
    <name evidence="3" type="ORF">TMES_02265</name>
</gene>
<dbReference type="InterPro" id="IPR036754">
    <property type="entry name" value="YbaK/aa-tRNA-synt-asso_dom_sf"/>
</dbReference>
<evidence type="ECO:0000313" key="3">
    <source>
        <dbReference type="EMBL" id="OSQ40965.1"/>
    </source>
</evidence>
<dbReference type="OrthoDB" id="5145315at2"/>
<dbReference type="FunFam" id="3.90.960.10:FF:000005">
    <property type="entry name" value="Putative prolyl-tRNA synthetase"/>
    <property type="match status" value="1"/>
</dbReference>
<dbReference type="GO" id="GO:0003677">
    <property type="term" value="F:DNA binding"/>
    <property type="evidence" value="ECO:0007669"/>
    <property type="project" value="UniProtKB-KW"/>
</dbReference>
<dbReference type="CDD" id="cd04335">
    <property type="entry name" value="PrdX_deacylase"/>
    <property type="match status" value="1"/>
</dbReference>
<name>A0A1Y2L581_9PROT</name>
<dbReference type="SUPFAM" id="SSF55826">
    <property type="entry name" value="YbaK/ProRS associated domain"/>
    <property type="match status" value="1"/>
</dbReference>
<comment type="caution">
    <text evidence="3">The sequence shown here is derived from an EMBL/GenBank/DDBJ whole genome shotgun (WGS) entry which is preliminary data.</text>
</comment>
<feature type="domain" description="YbaK/aminoacyl-tRNA synthetase-associated" evidence="2">
    <location>
        <begin position="24"/>
        <end position="151"/>
    </location>
</feature>
<dbReference type="GO" id="GO:0002161">
    <property type="term" value="F:aminoacyl-tRNA deacylase activity"/>
    <property type="evidence" value="ECO:0007669"/>
    <property type="project" value="InterPro"/>
</dbReference>
<dbReference type="PANTHER" id="PTHR31423:SF3">
    <property type="entry name" value="PROLYL-TRNA SYNTHETASE ASSOCIATED DOMAIN-CONTAINING PROTEIN 1-RELATED"/>
    <property type="match status" value="1"/>
</dbReference>
<dbReference type="RefSeq" id="WP_085579804.1">
    <property type="nucleotide sequence ID" value="NZ_JFKA01000001.1"/>
</dbReference>
<dbReference type="InterPro" id="IPR040285">
    <property type="entry name" value="ProX/PRXD1"/>
</dbReference>